<dbReference type="Gene3D" id="3.30.70.3490">
    <property type="match status" value="1"/>
</dbReference>
<dbReference type="Gene3D" id="2.40.160.120">
    <property type="match status" value="1"/>
</dbReference>
<dbReference type="GO" id="GO:0016020">
    <property type="term" value="C:membrane"/>
    <property type="evidence" value="ECO:0007669"/>
    <property type="project" value="TreeGrafter"/>
</dbReference>
<dbReference type="FunFam" id="2.40.160.120:FF:000010">
    <property type="entry name" value="Oxysterol-binding protein homolog 4"/>
    <property type="match status" value="1"/>
</dbReference>
<evidence type="ECO:0000256" key="2">
    <source>
        <dbReference type="RuleBase" id="RU003844"/>
    </source>
</evidence>
<gene>
    <name evidence="3" type="ORF">GQ26_0071090</name>
</gene>
<evidence type="ECO:0000313" key="3">
    <source>
        <dbReference type="EMBL" id="KFX50362.1"/>
    </source>
</evidence>
<dbReference type="FunFam" id="1.10.287.2720:FF:000003">
    <property type="entry name" value="Oxysterol binding protein"/>
    <property type="match status" value="1"/>
</dbReference>
<dbReference type="EMBL" id="JPOX01000007">
    <property type="protein sequence ID" value="KFX50362.1"/>
    <property type="molecule type" value="Genomic_DNA"/>
</dbReference>
<sequence length="439" mass="49014">MATKDEASAIPAASKTSWTSFLKVIILCPQKTPGSIYSLRTFLQSIASFNGDLSSLTAPPFILSTTSLTEYSAYWCEHPALFVAPASEPDPAKRALLVLKWFLSTLHQQYCSRSEKLGSEKKPLNPFLGELFLGKWIENEDVGETRLISEQVSHHPPATAYSIVNDKHGIELQGYNAQKASFSSTILVKQLGHAYLSLTPPGKDANNEADREHYLITLPSLHIESLIYGTPYVELEKTAMIASSTGYISKIDFSGKGWLSGKKNTFSAVLYKESDGEKNPIYTANGQWSSSFTIRDVRTKKDVETFTISNMKTTPLTVAPLEEQDVWETRRAWHDVAQAIERGDMEATSVAKTKIEVAQRELRRKEKEQGEEWERRFFKRVNEKDDHVFMRLATMLDLTHGNGAGIESDRTGGVWRFDASRAVDAKPPYHKVGGEGLGL</sequence>
<dbReference type="eggNOG" id="KOG2210">
    <property type="taxonomic scope" value="Eukaryota"/>
</dbReference>
<dbReference type="AlphaFoldDB" id="A0A093VCT3"/>
<dbReference type="HOGENOM" id="CLU_012334_0_2_1"/>
<dbReference type="GO" id="GO:0008142">
    <property type="term" value="F:oxysterol binding"/>
    <property type="evidence" value="ECO:0007669"/>
    <property type="project" value="TreeGrafter"/>
</dbReference>
<dbReference type="InterPro" id="IPR037239">
    <property type="entry name" value="OSBP_sf"/>
</dbReference>
<dbReference type="Gene3D" id="1.10.287.2720">
    <property type="match status" value="1"/>
</dbReference>
<reference evidence="3" key="1">
    <citation type="journal article" date="2014" name="PLoS Genet.">
        <title>Signature Gene Expression Reveals Novel Clues to the Molecular Mechanisms of Dimorphic Transition in Penicillium marneffei.</title>
        <authorList>
            <person name="Yang E."/>
            <person name="Wang G."/>
            <person name="Cai J."/>
            <person name="Woo P.C."/>
            <person name="Lau S.K."/>
            <person name="Yuen K.-Y."/>
            <person name="Chow W.-N."/>
            <person name="Lin X."/>
        </authorList>
    </citation>
    <scope>NUCLEOTIDE SEQUENCE [LARGE SCALE GENOMIC DNA]</scope>
    <source>
        <strain evidence="3">PM1</strain>
    </source>
</reference>
<proteinExistence type="inferred from homology"/>
<dbReference type="Pfam" id="PF01237">
    <property type="entry name" value="Oxysterol_BP"/>
    <property type="match status" value="1"/>
</dbReference>
<evidence type="ECO:0000256" key="1">
    <source>
        <dbReference type="ARBA" id="ARBA00008842"/>
    </source>
</evidence>
<comment type="caution">
    <text evidence="3">The sequence shown here is derived from an EMBL/GenBank/DDBJ whole genome shotgun (WGS) entry which is preliminary data.</text>
</comment>
<dbReference type="InterPro" id="IPR018494">
    <property type="entry name" value="Oxysterol-bd_CS"/>
</dbReference>
<dbReference type="InterPro" id="IPR000648">
    <property type="entry name" value="Oxysterol-bd"/>
</dbReference>
<protein>
    <submittedName>
        <fullName evidence="3">Protein KES1</fullName>
    </submittedName>
</protein>
<dbReference type="GO" id="GO:0120009">
    <property type="term" value="P:intermembrane lipid transfer"/>
    <property type="evidence" value="ECO:0007669"/>
    <property type="project" value="UniProtKB-ARBA"/>
</dbReference>
<dbReference type="PANTHER" id="PTHR10972">
    <property type="entry name" value="OXYSTEROL-BINDING PROTEIN-RELATED"/>
    <property type="match status" value="1"/>
</dbReference>
<name>A0A093VCT3_TALMA</name>
<dbReference type="Gene3D" id="6.10.250.1430">
    <property type="match status" value="1"/>
</dbReference>
<comment type="similarity">
    <text evidence="1 2">Belongs to the OSBP family.</text>
</comment>
<dbReference type="PANTHER" id="PTHR10972:SF184">
    <property type="entry name" value="OXYSTEROL-BINDING PROTEIN HOMOLOG 4-RELATED"/>
    <property type="match status" value="1"/>
</dbReference>
<dbReference type="PROSITE" id="PS01013">
    <property type="entry name" value="OSBP"/>
    <property type="match status" value="1"/>
</dbReference>
<dbReference type="GO" id="GO:0005829">
    <property type="term" value="C:cytosol"/>
    <property type="evidence" value="ECO:0007669"/>
    <property type="project" value="TreeGrafter"/>
</dbReference>
<accession>A0A093VCT3</accession>
<dbReference type="SUPFAM" id="SSF144000">
    <property type="entry name" value="Oxysterol-binding protein-like"/>
    <property type="match status" value="1"/>
</dbReference>
<organism evidence="3">
    <name type="scientific">Talaromyces marneffei PM1</name>
    <dbReference type="NCBI Taxonomy" id="1077442"/>
    <lineage>
        <taxon>Eukaryota</taxon>
        <taxon>Fungi</taxon>
        <taxon>Dikarya</taxon>
        <taxon>Ascomycota</taxon>
        <taxon>Pezizomycotina</taxon>
        <taxon>Eurotiomycetes</taxon>
        <taxon>Eurotiomycetidae</taxon>
        <taxon>Eurotiales</taxon>
        <taxon>Trichocomaceae</taxon>
        <taxon>Talaromyces</taxon>
        <taxon>Talaromyces sect. Talaromyces</taxon>
    </lineage>
</organism>